<protein>
    <submittedName>
        <fullName evidence="1">Uncharacterized protein</fullName>
    </submittedName>
</protein>
<sequence length="247" mass="28944">MLDEHQRLPEELVMAIIEEAWHSPMSVPERIHSMTSFPLVSTLWFRVYTLISFRDIHVPSLRFLEHYKELVLKANQDRDWAYKRYGYLPSGICKSIVVEPQAESGLVFDAVARMVKHDHDCLHTLVHVNDEFHAGDIFDTWTYRNVPPQITFLELRFMGRANMQSNKNLSTLLSRGRHNVAWAIPNLRCLTIIGGDEEFLRHFLPAIVYRDLAMLVTDFPVKLHDIDFRFGNHKIYTLPPNLKHRQL</sequence>
<reference evidence="1" key="1">
    <citation type="submission" date="2021-02" db="EMBL/GenBank/DDBJ databases">
        <title>Psilocybe cubensis genome.</title>
        <authorList>
            <person name="Mckernan K.J."/>
            <person name="Crawford S."/>
            <person name="Trippe A."/>
            <person name="Kane L.T."/>
            <person name="Mclaughlin S."/>
        </authorList>
    </citation>
    <scope>NUCLEOTIDE SEQUENCE [LARGE SCALE GENOMIC DNA]</scope>
    <source>
        <strain evidence="1">MGC-MH-2018</strain>
    </source>
</reference>
<gene>
    <name evidence="1" type="ORF">JR316_008660</name>
</gene>
<dbReference type="OrthoDB" id="2836053at2759"/>
<organism evidence="1">
    <name type="scientific">Psilocybe cubensis</name>
    <name type="common">Psychedelic mushroom</name>
    <name type="synonym">Stropharia cubensis</name>
    <dbReference type="NCBI Taxonomy" id="181762"/>
    <lineage>
        <taxon>Eukaryota</taxon>
        <taxon>Fungi</taxon>
        <taxon>Dikarya</taxon>
        <taxon>Basidiomycota</taxon>
        <taxon>Agaricomycotina</taxon>
        <taxon>Agaricomycetes</taxon>
        <taxon>Agaricomycetidae</taxon>
        <taxon>Agaricales</taxon>
        <taxon>Agaricineae</taxon>
        <taxon>Strophariaceae</taxon>
        <taxon>Psilocybe</taxon>
    </lineage>
</organism>
<proteinExistence type="predicted"/>
<evidence type="ECO:0000313" key="1">
    <source>
        <dbReference type="EMBL" id="KAG5166570.1"/>
    </source>
</evidence>
<accession>A0A8H7XRM8</accession>
<dbReference type="EMBL" id="JAFIQS010000008">
    <property type="protein sequence ID" value="KAG5166570.1"/>
    <property type="molecule type" value="Genomic_DNA"/>
</dbReference>
<dbReference type="AlphaFoldDB" id="A0A8H7XRM8"/>
<comment type="caution">
    <text evidence="1">The sequence shown here is derived from an EMBL/GenBank/DDBJ whole genome shotgun (WGS) entry which is preliminary data.</text>
</comment>
<name>A0A8H7XRM8_PSICU</name>